<dbReference type="Proteomes" id="UP000198211">
    <property type="component" value="Unassembled WGS sequence"/>
</dbReference>
<gene>
    <name evidence="2" type="ORF">PHMEG_00025838</name>
</gene>
<dbReference type="EMBL" id="NBNE01006076">
    <property type="protein sequence ID" value="OWZ02576.1"/>
    <property type="molecule type" value="Genomic_DNA"/>
</dbReference>
<proteinExistence type="predicted"/>
<evidence type="ECO:0008006" key="4">
    <source>
        <dbReference type="Google" id="ProtNLM"/>
    </source>
</evidence>
<dbReference type="InterPro" id="IPR036397">
    <property type="entry name" value="RNaseH_sf"/>
</dbReference>
<comment type="caution">
    <text evidence="2">The sequence shown here is derived from an EMBL/GenBank/DDBJ whole genome shotgun (WGS) entry which is preliminary data.</text>
</comment>
<sequence length="329" mass="36603">MDPQLLYARLPQSYSGLVVSFDGSAKTEKYGTYGSCSWIVWRLPDWTTVTGASAYLEATTVNMAEYSGMNNGVQAALDIGATDLVISVKYLHAVREYNASADSLATEALENKASNVISDEPRLAELRSLNHIQEVSYAPITESSADEPSVSIAQAQVQTRHLRHMEPSWRSGTVPEPRRKLFFDFVRRDIGDLTVTTRLQARSKPKRVRFADETSVTGGEDVTQREGANGVPTEGPVRLEAELSRVTAPNGNTPALSDAEDVDHLMGQRERRRRIATAQDEELRWANLKIVLRGEESTLTYRAARGAWKMSDLFVLSEDNVLYYVRTSL</sequence>
<evidence type="ECO:0000313" key="2">
    <source>
        <dbReference type="EMBL" id="OWZ02576.1"/>
    </source>
</evidence>
<evidence type="ECO:0000256" key="1">
    <source>
        <dbReference type="SAM" id="MobiDB-lite"/>
    </source>
</evidence>
<feature type="region of interest" description="Disordered" evidence="1">
    <location>
        <begin position="209"/>
        <end position="234"/>
    </location>
</feature>
<dbReference type="GO" id="GO:0003676">
    <property type="term" value="F:nucleic acid binding"/>
    <property type="evidence" value="ECO:0007669"/>
    <property type="project" value="InterPro"/>
</dbReference>
<evidence type="ECO:0000313" key="3">
    <source>
        <dbReference type="Proteomes" id="UP000198211"/>
    </source>
</evidence>
<dbReference type="AlphaFoldDB" id="A0A225VA32"/>
<protein>
    <recommendedName>
        <fullName evidence="4">RNase H type-1 domain-containing protein</fullName>
    </recommendedName>
</protein>
<dbReference type="Gene3D" id="3.30.420.10">
    <property type="entry name" value="Ribonuclease H-like superfamily/Ribonuclease H"/>
    <property type="match status" value="1"/>
</dbReference>
<organism evidence="2 3">
    <name type="scientific">Phytophthora megakarya</name>
    <dbReference type="NCBI Taxonomy" id="4795"/>
    <lineage>
        <taxon>Eukaryota</taxon>
        <taxon>Sar</taxon>
        <taxon>Stramenopiles</taxon>
        <taxon>Oomycota</taxon>
        <taxon>Peronosporomycetes</taxon>
        <taxon>Peronosporales</taxon>
        <taxon>Peronosporaceae</taxon>
        <taxon>Phytophthora</taxon>
    </lineage>
</organism>
<name>A0A225VA32_9STRA</name>
<keyword evidence="3" id="KW-1185">Reference proteome</keyword>
<reference evidence="3" key="1">
    <citation type="submission" date="2017-03" db="EMBL/GenBank/DDBJ databases">
        <title>Phytopthora megakarya and P. palmivora, two closely related causual agents of cacao black pod achieved similar genome size and gene model numbers by different mechanisms.</title>
        <authorList>
            <person name="Ali S."/>
            <person name="Shao J."/>
            <person name="Larry D.J."/>
            <person name="Kronmiller B."/>
            <person name="Shen D."/>
            <person name="Strem M.D."/>
            <person name="Melnick R.L."/>
            <person name="Guiltinan M.J."/>
            <person name="Tyler B.M."/>
            <person name="Meinhardt L.W."/>
            <person name="Bailey B.A."/>
        </authorList>
    </citation>
    <scope>NUCLEOTIDE SEQUENCE [LARGE SCALE GENOMIC DNA]</scope>
    <source>
        <strain evidence="3">zdho120</strain>
    </source>
</reference>
<accession>A0A225VA32</accession>